<accession>A0A9Q1C3F5</accession>
<evidence type="ECO:0000313" key="1">
    <source>
        <dbReference type="EMBL" id="KAJ8037475.1"/>
    </source>
</evidence>
<proteinExistence type="predicted"/>
<name>A0A9Q1C3F5_HOLLE</name>
<reference evidence="1" key="1">
    <citation type="submission" date="2021-10" db="EMBL/GenBank/DDBJ databases">
        <title>Tropical sea cucumber genome reveals ecological adaptation and Cuvierian tubules defense mechanism.</title>
        <authorList>
            <person name="Chen T."/>
        </authorList>
    </citation>
    <scope>NUCLEOTIDE SEQUENCE</scope>
    <source>
        <strain evidence="1">Nanhai2018</strain>
        <tissue evidence="1">Muscle</tissue>
    </source>
</reference>
<organism evidence="1 2">
    <name type="scientific">Holothuria leucospilota</name>
    <name type="common">Black long sea cucumber</name>
    <name type="synonym">Mertensiothuria leucospilota</name>
    <dbReference type="NCBI Taxonomy" id="206669"/>
    <lineage>
        <taxon>Eukaryota</taxon>
        <taxon>Metazoa</taxon>
        <taxon>Echinodermata</taxon>
        <taxon>Eleutherozoa</taxon>
        <taxon>Echinozoa</taxon>
        <taxon>Holothuroidea</taxon>
        <taxon>Aspidochirotacea</taxon>
        <taxon>Aspidochirotida</taxon>
        <taxon>Holothuriidae</taxon>
        <taxon>Holothuria</taxon>
    </lineage>
</organism>
<gene>
    <name evidence="1" type="ORF">HOLleu_18298</name>
</gene>
<protein>
    <submittedName>
        <fullName evidence="1">Uncharacterized protein</fullName>
    </submittedName>
</protein>
<evidence type="ECO:0000313" key="2">
    <source>
        <dbReference type="Proteomes" id="UP001152320"/>
    </source>
</evidence>
<sequence length="127" mass="14692">MLKESGQKYSQSIEMYLLKEIRVLRRRRLEDRADGLLGRHAIPEDPHIHHIERDQIEGLLGQYAIPEDPHIHHIERDQTEGLPDGMLALPDDPLIENFTTQPHALPFDQHQLVDLHEVPVHTINGNN</sequence>
<dbReference type="Proteomes" id="UP001152320">
    <property type="component" value="Chromosome 8"/>
</dbReference>
<keyword evidence="2" id="KW-1185">Reference proteome</keyword>
<comment type="caution">
    <text evidence="1">The sequence shown here is derived from an EMBL/GenBank/DDBJ whole genome shotgun (WGS) entry which is preliminary data.</text>
</comment>
<dbReference type="AlphaFoldDB" id="A0A9Q1C3F5"/>
<dbReference type="EMBL" id="JAIZAY010000008">
    <property type="protein sequence ID" value="KAJ8037475.1"/>
    <property type="molecule type" value="Genomic_DNA"/>
</dbReference>